<protein>
    <recommendedName>
        <fullName evidence="5">Portal protein</fullName>
    </recommendedName>
</protein>
<evidence type="ECO:0008006" key="5">
    <source>
        <dbReference type="Google" id="ProtNLM"/>
    </source>
</evidence>
<dbReference type="EMBL" id="MT142527">
    <property type="protein sequence ID" value="QJA84301.1"/>
    <property type="molecule type" value="Genomic_DNA"/>
</dbReference>
<accession>A0A6H1ZNU5</accession>
<feature type="coiled-coil region" evidence="1">
    <location>
        <begin position="32"/>
        <end position="82"/>
    </location>
</feature>
<keyword evidence="1" id="KW-0175">Coiled coil</keyword>
<dbReference type="EMBL" id="MT144120">
    <property type="protein sequence ID" value="QJA49142.1"/>
    <property type="molecule type" value="Genomic_DNA"/>
</dbReference>
<evidence type="ECO:0000313" key="3">
    <source>
        <dbReference type="EMBL" id="QJA84301.1"/>
    </source>
</evidence>
<evidence type="ECO:0000313" key="4">
    <source>
        <dbReference type="EMBL" id="QJH98149.1"/>
    </source>
</evidence>
<organism evidence="2">
    <name type="scientific">viral metagenome</name>
    <dbReference type="NCBI Taxonomy" id="1070528"/>
    <lineage>
        <taxon>unclassified sequences</taxon>
        <taxon>metagenomes</taxon>
        <taxon>organismal metagenomes</taxon>
    </lineage>
</organism>
<evidence type="ECO:0000313" key="2">
    <source>
        <dbReference type="EMBL" id="QJA49142.1"/>
    </source>
</evidence>
<dbReference type="EMBL" id="MT144719">
    <property type="protein sequence ID" value="QJH98149.1"/>
    <property type="molecule type" value="Genomic_DNA"/>
</dbReference>
<evidence type="ECO:0000256" key="1">
    <source>
        <dbReference type="SAM" id="Coils"/>
    </source>
</evidence>
<dbReference type="AlphaFoldDB" id="A0A6H1ZNU5"/>
<gene>
    <name evidence="3" type="ORF">MM415A00210_0026</name>
    <name evidence="2" type="ORF">TM448A01239_0002</name>
    <name evidence="4" type="ORF">TM448B01220_0006</name>
</gene>
<reference evidence="2" key="1">
    <citation type="submission" date="2020-03" db="EMBL/GenBank/DDBJ databases">
        <title>The deep terrestrial virosphere.</title>
        <authorList>
            <person name="Holmfeldt K."/>
            <person name="Nilsson E."/>
            <person name="Simone D."/>
            <person name="Lopez-Fernandez M."/>
            <person name="Wu X."/>
            <person name="de Brujin I."/>
            <person name="Lundin D."/>
            <person name="Andersson A."/>
            <person name="Bertilsson S."/>
            <person name="Dopson M."/>
        </authorList>
    </citation>
    <scope>NUCLEOTIDE SEQUENCE</scope>
    <source>
        <strain evidence="3">MM415A00210</strain>
        <strain evidence="2">TM448A01239</strain>
        <strain evidence="4">TM448B01220</strain>
    </source>
</reference>
<name>A0A6H1ZNU5_9ZZZZ</name>
<sequence>MPDLKDKEYSLEIEKKTAFDKAQEAKEIPVYMERLELTEDQKKAIIKEYLEEYDVLEEQRKLENLEQKWQALDNQYEGKIQEDARRQFNLNRKITKIKINKCTNLIMQAFFESDPIYAVSPRPEYDKEGGREVCDKQQDFLDYKLDNLPFRFPIGLTVHSSGVKGTGILKMYHDIKRVKRQREERYNGKLEPIRGKASNQPIMGKDGQPVMENRGLIEFLKNWPKAPEDYPGLVKKLMEGKEITIMADYWDTVYNDPRPKCIDLKNFRIRTDTDGYEGLKTTKLIDEIQSYSYWDLKREEAAGKFFDIDKLIEDKDGVKKKNYAKEDYIIHEATMFVKLKESDKDDIRIVFWIDEEKHIIIGAERYRYNLIDSIYVPFYINMKKPGCFYQPGMAEDLTDTNLAENLILNLSLEAAYIQNTVTPITDDEDVESQFLEKRFAHGVPIRAKVGTIDFLQKYMRPSDMNGLIGIMQYLIQTDDDVTGISSLMSGRESPIDPSAPASKTIALLEQSGISVKDYIMTISQSFNEVGYILLNMYYQISKEGRKYAINPERVVGNNPFATLERNEMAARTNIQTRAYAFDFDKVNEKKADVSLYQMVRMEPIIARRPESVYMLLKNIITAWSPKWKNALDQILPPLEQFKKEQAAVALQAVVQYVQAKKQEEATTGVQAEFKAEELVPMINDLIAQIATPVDEKVQKEQEKNAQ</sequence>
<proteinExistence type="predicted"/>